<dbReference type="RefSeq" id="WP_158014378.1">
    <property type="nucleotide sequence ID" value="NZ_MBFM01000003.1"/>
</dbReference>
<evidence type="ECO:0000313" key="3">
    <source>
        <dbReference type="Proteomes" id="UP000536534"/>
    </source>
</evidence>
<gene>
    <name evidence="2" type="ORF">GX576_08125</name>
</gene>
<sequence length="51" mass="5870">MDAGQTRSWDRARFGETPPPSVESLASDEEARRQWNENINRLRERAQAAGR</sequence>
<evidence type="ECO:0000313" key="2">
    <source>
        <dbReference type="EMBL" id="NLF54344.1"/>
    </source>
</evidence>
<protein>
    <submittedName>
        <fullName evidence="2">Uncharacterized protein</fullName>
    </submittedName>
</protein>
<dbReference type="Proteomes" id="UP000536534">
    <property type="component" value="Unassembled WGS sequence"/>
</dbReference>
<dbReference type="AlphaFoldDB" id="A0A7X7R889"/>
<name>A0A7X7R889_9RHOO</name>
<feature type="region of interest" description="Disordered" evidence="1">
    <location>
        <begin position="1"/>
        <end position="31"/>
    </location>
</feature>
<evidence type="ECO:0000256" key="1">
    <source>
        <dbReference type="SAM" id="MobiDB-lite"/>
    </source>
</evidence>
<reference evidence="2 3" key="1">
    <citation type="journal article" date="2020" name="Biotechnol. Biofuels">
        <title>New insights from the biogas microbiome by comprehensive genome-resolved metagenomics of nearly 1600 species originating from multiple anaerobic digesters.</title>
        <authorList>
            <person name="Campanaro S."/>
            <person name="Treu L."/>
            <person name="Rodriguez-R L.M."/>
            <person name="Kovalovszki A."/>
            <person name="Ziels R.M."/>
            <person name="Maus I."/>
            <person name="Zhu X."/>
            <person name="Kougias P.G."/>
            <person name="Basile A."/>
            <person name="Luo G."/>
            <person name="Schluter A."/>
            <person name="Konstantinidis K.T."/>
            <person name="Angelidaki I."/>
        </authorList>
    </citation>
    <scope>NUCLEOTIDE SEQUENCE [LARGE SCALE GENOMIC DNA]</scope>
    <source>
        <strain evidence="2">AS06rmzACSIP_256</strain>
    </source>
</reference>
<proteinExistence type="predicted"/>
<dbReference type="EMBL" id="JAAYYV010000212">
    <property type="protein sequence ID" value="NLF54344.1"/>
    <property type="molecule type" value="Genomic_DNA"/>
</dbReference>
<accession>A0A7X7R889</accession>
<organism evidence="2 3">
    <name type="scientific">Thauera phenolivorans</name>
    <dbReference type="NCBI Taxonomy" id="1792543"/>
    <lineage>
        <taxon>Bacteria</taxon>
        <taxon>Pseudomonadati</taxon>
        <taxon>Pseudomonadota</taxon>
        <taxon>Betaproteobacteria</taxon>
        <taxon>Rhodocyclales</taxon>
        <taxon>Zoogloeaceae</taxon>
        <taxon>Thauera</taxon>
    </lineage>
</organism>
<comment type="caution">
    <text evidence="2">The sequence shown here is derived from an EMBL/GenBank/DDBJ whole genome shotgun (WGS) entry which is preliminary data.</text>
</comment>